<evidence type="ECO:0000256" key="1">
    <source>
        <dbReference type="SAM" id="MobiDB-lite"/>
    </source>
</evidence>
<organism evidence="2 3">
    <name type="scientific">Russula ochroleuca</name>
    <dbReference type="NCBI Taxonomy" id="152965"/>
    <lineage>
        <taxon>Eukaryota</taxon>
        <taxon>Fungi</taxon>
        <taxon>Dikarya</taxon>
        <taxon>Basidiomycota</taxon>
        <taxon>Agaricomycotina</taxon>
        <taxon>Agaricomycetes</taxon>
        <taxon>Russulales</taxon>
        <taxon>Russulaceae</taxon>
        <taxon>Russula</taxon>
    </lineage>
</organism>
<proteinExistence type="predicted"/>
<feature type="region of interest" description="Disordered" evidence="1">
    <location>
        <begin position="68"/>
        <end position="116"/>
    </location>
</feature>
<reference evidence="2" key="1">
    <citation type="submission" date="2019-10" db="EMBL/GenBank/DDBJ databases">
        <authorList>
            <consortium name="DOE Joint Genome Institute"/>
            <person name="Kuo A."/>
            <person name="Miyauchi S."/>
            <person name="Kiss E."/>
            <person name="Drula E."/>
            <person name="Kohler A."/>
            <person name="Sanchez-Garcia M."/>
            <person name="Andreopoulos B."/>
            <person name="Barry K.W."/>
            <person name="Bonito G."/>
            <person name="Buee M."/>
            <person name="Carver A."/>
            <person name="Chen C."/>
            <person name="Cichocki N."/>
            <person name="Clum A."/>
            <person name="Culley D."/>
            <person name="Crous P.W."/>
            <person name="Fauchery L."/>
            <person name="Girlanda M."/>
            <person name="Hayes R."/>
            <person name="Keri Z."/>
            <person name="LaButti K."/>
            <person name="Lipzen A."/>
            <person name="Lombard V."/>
            <person name="Magnuson J."/>
            <person name="Maillard F."/>
            <person name="Morin E."/>
            <person name="Murat C."/>
            <person name="Nolan M."/>
            <person name="Ohm R."/>
            <person name="Pangilinan J."/>
            <person name="Pereira M."/>
            <person name="Perotto S."/>
            <person name="Peter M."/>
            <person name="Riley R."/>
            <person name="Sitrit Y."/>
            <person name="Stielow B."/>
            <person name="Szollosi G."/>
            <person name="Zifcakova L."/>
            <person name="Stursova M."/>
            <person name="Spatafora J.W."/>
            <person name="Tedersoo L."/>
            <person name="Vaario L.-M."/>
            <person name="Yamada A."/>
            <person name="Yan M."/>
            <person name="Wang P."/>
            <person name="Xu J."/>
            <person name="Bruns T."/>
            <person name="Baldrian P."/>
            <person name="Vilgalys R."/>
            <person name="Henrissat B."/>
            <person name="Grigoriev I.V."/>
            <person name="Hibbett D."/>
            <person name="Nagy L.G."/>
            <person name="Martin F.M."/>
        </authorList>
    </citation>
    <scope>NUCLEOTIDE SEQUENCE</scope>
    <source>
        <strain evidence="2">Prilba</strain>
    </source>
</reference>
<comment type="caution">
    <text evidence="2">The sequence shown here is derived from an EMBL/GenBank/DDBJ whole genome shotgun (WGS) entry which is preliminary data.</text>
</comment>
<accession>A0A9P5MPB7</accession>
<protein>
    <submittedName>
        <fullName evidence="2">Uncharacterized protein</fullName>
    </submittedName>
</protein>
<name>A0A9P5MPB7_9AGAM</name>
<feature type="non-terminal residue" evidence="2">
    <location>
        <position position="1"/>
    </location>
</feature>
<dbReference type="AlphaFoldDB" id="A0A9P5MPB7"/>
<dbReference type="Proteomes" id="UP000759537">
    <property type="component" value="Unassembled WGS sequence"/>
</dbReference>
<keyword evidence="3" id="KW-1185">Reference proteome</keyword>
<evidence type="ECO:0000313" key="2">
    <source>
        <dbReference type="EMBL" id="KAF8463378.1"/>
    </source>
</evidence>
<evidence type="ECO:0000313" key="3">
    <source>
        <dbReference type="Proteomes" id="UP000759537"/>
    </source>
</evidence>
<reference evidence="2" key="2">
    <citation type="journal article" date="2020" name="Nat. Commun.">
        <title>Large-scale genome sequencing of mycorrhizal fungi provides insights into the early evolution of symbiotic traits.</title>
        <authorList>
            <person name="Miyauchi S."/>
            <person name="Kiss E."/>
            <person name="Kuo A."/>
            <person name="Drula E."/>
            <person name="Kohler A."/>
            <person name="Sanchez-Garcia M."/>
            <person name="Morin E."/>
            <person name="Andreopoulos B."/>
            <person name="Barry K.W."/>
            <person name="Bonito G."/>
            <person name="Buee M."/>
            <person name="Carver A."/>
            <person name="Chen C."/>
            <person name="Cichocki N."/>
            <person name="Clum A."/>
            <person name="Culley D."/>
            <person name="Crous P.W."/>
            <person name="Fauchery L."/>
            <person name="Girlanda M."/>
            <person name="Hayes R.D."/>
            <person name="Keri Z."/>
            <person name="LaButti K."/>
            <person name="Lipzen A."/>
            <person name="Lombard V."/>
            <person name="Magnuson J."/>
            <person name="Maillard F."/>
            <person name="Murat C."/>
            <person name="Nolan M."/>
            <person name="Ohm R.A."/>
            <person name="Pangilinan J."/>
            <person name="Pereira M.F."/>
            <person name="Perotto S."/>
            <person name="Peter M."/>
            <person name="Pfister S."/>
            <person name="Riley R."/>
            <person name="Sitrit Y."/>
            <person name="Stielow J.B."/>
            <person name="Szollosi G."/>
            <person name="Zifcakova L."/>
            <person name="Stursova M."/>
            <person name="Spatafora J.W."/>
            <person name="Tedersoo L."/>
            <person name="Vaario L.M."/>
            <person name="Yamada A."/>
            <person name="Yan M."/>
            <person name="Wang P."/>
            <person name="Xu J."/>
            <person name="Bruns T."/>
            <person name="Baldrian P."/>
            <person name="Vilgalys R."/>
            <person name="Dunand C."/>
            <person name="Henrissat B."/>
            <person name="Grigoriev I.V."/>
            <person name="Hibbett D."/>
            <person name="Nagy L.G."/>
            <person name="Martin F.M."/>
        </authorList>
    </citation>
    <scope>NUCLEOTIDE SEQUENCE</scope>
    <source>
        <strain evidence="2">Prilba</strain>
    </source>
</reference>
<sequence length="116" mass="13020">FGLWDAVYLSFLLSPFSSSRFAFCRTPCDTSTTSMLLNCVNSTEPSTDLSSSSLLSRSLHQRRLSTYCHPLPPPQSGRTEHNEPLPLLTFDLEARVQPGPRSRLRQPAPDDPEERV</sequence>
<gene>
    <name evidence="2" type="ORF">DFH94DRAFT_829641</name>
</gene>
<dbReference type="EMBL" id="WHVB01000073">
    <property type="protein sequence ID" value="KAF8463378.1"/>
    <property type="molecule type" value="Genomic_DNA"/>
</dbReference>